<evidence type="ECO:0000259" key="3">
    <source>
        <dbReference type="Pfam" id="PF20153"/>
    </source>
</evidence>
<feature type="non-terminal residue" evidence="4">
    <location>
        <position position="172"/>
    </location>
</feature>
<comment type="caution">
    <text evidence="4">The sequence shown here is derived from an EMBL/GenBank/DDBJ whole genome shotgun (WGS) entry which is preliminary data.</text>
</comment>
<dbReference type="EMBL" id="JBAHYK010004637">
    <property type="protein sequence ID" value="KAL0562732.1"/>
    <property type="molecule type" value="Genomic_DNA"/>
</dbReference>
<keyword evidence="2" id="KW-0472">Membrane</keyword>
<evidence type="ECO:0000313" key="5">
    <source>
        <dbReference type="Proteomes" id="UP001465976"/>
    </source>
</evidence>
<feature type="compositionally biased region" description="Basic and acidic residues" evidence="1">
    <location>
        <begin position="49"/>
        <end position="60"/>
    </location>
</feature>
<evidence type="ECO:0000313" key="4">
    <source>
        <dbReference type="EMBL" id="KAL0562732.1"/>
    </source>
</evidence>
<organism evidence="4 5">
    <name type="scientific">Marasmius crinis-equi</name>
    <dbReference type="NCBI Taxonomy" id="585013"/>
    <lineage>
        <taxon>Eukaryota</taxon>
        <taxon>Fungi</taxon>
        <taxon>Dikarya</taxon>
        <taxon>Basidiomycota</taxon>
        <taxon>Agaricomycotina</taxon>
        <taxon>Agaricomycetes</taxon>
        <taxon>Agaricomycetidae</taxon>
        <taxon>Agaricales</taxon>
        <taxon>Marasmiineae</taxon>
        <taxon>Marasmiaceae</taxon>
        <taxon>Marasmius</taxon>
    </lineage>
</organism>
<evidence type="ECO:0000256" key="2">
    <source>
        <dbReference type="SAM" id="Phobius"/>
    </source>
</evidence>
<feature type="domain" description="DUF6535" evidence="3">
    <location>
        <begin position="62"/>
        <end position="171"/>
    </location>
</feature>
<dbReference type="InterPro" id="IPR045338">
    <property type="entry name" value="DUF6535"/>
</dbReference>
<keyword evidence="2" id="KW-1133">Transmembrane helix</keyword>
<reference evidence="4 5" key="1">
    <citation type="submission" date="2024-02" db="EMBL/GenBank/DDBJ databases">
        <title>A draft genome for the cacao thread blight pathogen Marasmius crinis-equi.</title>
        <authorList>
            <person name="Cohen S.P."/>
            <person name="Baruah I.K."/>
            <person name="Amoako-Attah I."/>
            <person name="Bukari Y."/>
            <person name="Meinhardt L.W."/>
            <person name="Bailey B.A."/>
        </authorList>
    </citation>
    <scope>NUCLEOTIDE SEQUENCE [LARGE SCALE GENOMIC DNA]</scope>
    <source>
        <strain evidence="4 5">GH-76</strain>
    </source>
</reference>
<gene>
    <name evidence="4" type="ORF">V5O48_019349</name>
</gene>
<keyword evidence="5" id="KW-1185">Reference proteome</keyword>
<protein>
    <recommendedName>
        <fullName evidence="3">DUF6535 domain-containing protein</fullName>
    </recommendedName>
</protein>
<keyword evidence="2" id="KW-0812">Transmembrane</keyword>
<dbReference type="Pfam" id="PF20153">
    <property type="entry name" value="DUF6535"/>
    <property type="match status" value="1"/>
</dbReference>
<feature type="transmembrane region" description="Helical" evidence="2">
    <location>
        <begin position="87"/>
        <end position="109"/>
    </location>
</feature>
<sequence length="172" mass="19282">PSDSHGIDICDLNYHHLPSTRPTQPPQLAQSDTLFLSSTHMTPKQQESGQRHGKDPKLNKSWEEVVKRVDRIDDGLGQGWKEDIDTLLVFAGLFSAVVTAFTTESYQWLSEDPADTTVMILNQISRQLNGQNVTTVNENPRFSPSSSVVRINLFWFLSLILALVDALLGLMF</sequence>
<feature type="transmembrane region" description="Helical" evidence="2">
    <location>
        <begin position="153"/>
        <end position="171"/>
    </location>
</feature>
<proteinExistence type="predicted"/>
<name>A0ABR3EIM8_9AGAR</name>
<dbReference type="Proteomes" id="UP001465976">
    <property type="component" value="Unassembled WGS sequence"/>
</dbReference>
<feature type="non-terminal residue" evidence="4">
    <location>
        <position position="1"/>
    </location>
</feature>
<accession>A0ABR3EIM8</accession>
<feature type="region of interest" description="Disordered" evidence="1">
    <location>
        <begin position="40"/>
        <end position="60"/>
    </location>
</feature>
<evidence type="ECO:0000256" key="1">
    <source>
        <dbReference type="SAM" id="MobiDB-lite"/>
    </source>
</evidence>